<dbReference type="SUPFAM" id="SSF69179">
    <property type="entry name" value="Integrin domains"/>
    <property type="match status" value="3"/>
</dbReference>
<feature type="chain" id="PRO_5043109077" description="VWFA domain-containing protein" evidence="16">
    <location>
        <begin position="26"/>
        <end position="1190"/>
    </location>
</feature>
<feature type="repeat" description="FG-GAP" evidence="15">
    <location>
        <begin position="537"/>
        <end position="595"/>
    </location>
</feature>
<sequence>MERSPGTLICTLLLLVADRARLSLCYNIGSSGAQVFSGPAQQEFGYAVQQATNHEGKWLLVGAPWSGYGQNRKGDVYKCPVSGSRNTCDKLNIQDSVSFPGVHEISDNMTLGLTLTRIPAVNGFMTCGPLWAQRCGEQDFVPGICTKMSPLFQPLPPFSPAVQKCGVPMDIVIVLDGSNSIYPWGPMNEFLKKLIPSLDIGWDKTRVSVMQYSVGVQVEFRLSDYSSSNNQVFEAASQITQMYGASTNTFNALQHACMFLFTEAYGGRSKAPNVMVVVTDGESHDSNIRDTAISICDRNKVTRFGIAVLGYYNRNNIDTKDLIKEIQSIASLPTEKFFFNVSEEAALSNIAGTLGTRIFNIEGTGKGGENFKMEMSQVGFSAHYSSQQDMMLMGAVGAYGWSGTVVHQSGSNLDILPFSAFETTLQDRNHSSLLGYAVSALSDGYTEYYVAGAPRSNHSGQVIVYSLNAQKQVHVVDSERGKQIGSYFGSVLCPVDVDQDGVTDVLLVGAPMFMSELKREQGAVFLFSVTKGILNEHGALVGPDATENARFGVAVSAAPDLDLDGFSDVVVGAPLEDAHRGVLYVYNGNKKTINKHFSQRIRGSSLDPQMQYFGRALDSYRDLNGDSLPDVSVGGYGKVVQLWSQGVASVTASVSFTPEKINILSKLCDVKGQKASCFKANVCFTAAFRPKTPVGPLDISYSLTLDADLQATRVTSRGLFSKTHERFFTENAKVSSTPLCHVYEVYVQEAPDFVNSISLKIEIEQESKTFNPVLDVYSTKAWESFIPFTKDCGSDEVCVSDLVLSVHTLRQLSSSPPVLVRANDKELSFTVKVKNKKENAYNTQVVATYSSNLYYSSAFPPNHRVSCSSTQAQTVSCQVGYPVLRTNEEVQFQLNFDYNLEQLQNKAEVQFEAKSDGKEERPADNKVSISVPVRYDAGIVLSREANINFFVADSNIPVKRTVQTLDDIGPKFNFTVKVSTGILPVSLLYVYLDLPLTSKSGNQLLYVTSVDTPDGGSVSCPDIGALLDPLKIVSSAGKIHKQTFTEESFRASEELDCKTAKCERIKCIIKDTQPISNYYIHVHTRIWNGTFITATYQTVELTASVNVETANPDLLIIGLKQLPVVLTVNKPGEKSDVPVGVIVGSVFGGLALLALAIGLLWKFGFFKRKYQQLQKEAEDDAQSQIQDEDL</sequence>
<comment type="similarity">
    <text evidence="2 16">Belongs to the integrin alpha chain family.</text>
</comment>
<proteinExistence type="inferred from homology"/>
<keyword evidence="7" id="KW-0106">Calcium</keyword>
<dbReference type="Gene3D" id="2.60.40.1460">
    <property type="entry name" value="Integrin domains. Chain A, domain 2"/>
    <property type="match status" value="1"/>
</dbReference>
<keyword evidence="13 16" id="KW-0675">Receptor</keyword>
<protein>
    <recommendedName>
        <fullName evidence="17">VWFA domain-containing protein</fullName>
    </recommendedName>
</protein>
<feature type="repeat" description="FG-GAP" evidence="15">
    <location>
        <begin position="474"/>
        <end position="536"/>
    </location>
</feature>
<feature type="repeat" description="FG-GAP" evidence="15">
    <location>
        <begin position="599"/>
        <end position="659"/>
    </location>
</feature>
<dbReference type="InterPro" id="IPR036465">
    <property type="entry name" value="vWFA_dom_sf"/>
</dbReference>
<evidence type="ECO:0000256" key="16">
    <source>
        <dbReference type="RuleBase" id="RU003762"/>
    </source>
</evidence>
<keyword evidence="12" id="KW-1015">Disulfide bond</keyword>
<dbReference type="Gene3D" id="1.20.5.930">
    <property type="entry name" value="Bicelle-embedded integrin alpha(iib) transmembrane segment"/>
    <property type="match status" value="1"/>
</dbReference>
<dbReference type="GO" id="GO:0007160">
    <property type="term" value="P:cell-matrix adhesion"/>
    <property type="evidence" value="ECO:0007669"/>
    <property type="project" value="TreeGrafter"/>
</dbReference>
<dbReference type="InterPro" id="IPR013517">
    <property type="entry name" value="FG-GAP"/>
</dbReference>
<dbReference type="SUPFAM" id="SSF69318">
    <property type="entry name" value="Integrin alpha N-terminal domain"/>
    <property type="match status" value="1"/>
</dbReference>
<keyword evidence="4" id="KW-0479">Metal-binding</keyword>
<reference evidence="18 19" key="1">
    <citation type="submission" date="2024-04" db="EMBL/GenBank/DDBJ databases">
        <authorList>
            <person name="Waldvogel A.-M."/>
            <person name="Schoenle A."/>
        </authorList>
    </citation>
    <scope>NUCLEOTIDE SEQUENCE [LARGE SCALE GENOMIC DNA]</scope>
</reference>
<evidence type="ECO:0000256" key="12">
    <source>
        <dbReference type="ARBA" id="ARBA00023157"/>
    </source>
</evidence>
<comment type="subcellular location">
    <subcellularLocation>
        <location evidence="1 16">Membrane</location>
        <topology evidence="1 16">Single-pass type I membrane protein</topology>
    </subcellularLocation>
</comment>
<dbReference type="SMART" id="SM00191">
    <property type="entry name" value="Int_alpha"/>
    <property type="match status" value="5"/>
</dbReference>
<dbReference type="SUPFAM" id="SSF53300">
    <property type="entry name" value="vWA-like"/>
    <property type="match status" value="1"/>
</dbReference>
<evidence type="ECO:0000256" key="11">
    <source>
        <dbReference type="ARBA" id="ARBA00023136"/>
    </source>
</evidence>
<dbReference type="Gene3D" id="2.130.10.130">
    <property type="entry name" value="Integrin alpha, N-terminal"/>
    <property type="match status" value="2"/>
</dbReference>
<evidence type="ECO:0000256" key="15">
    <source>
        <dbReference type="PROSITE-ProRule" id="PRU00803"/>
    </source>
</evidence>
<dbReference type="EMBL" id="OZ035831">
    <property type="protein sequence ID" value="CAL1614875.1"/>
    <property type="molecule type" value="Genomic_DNA"/>
</dbReference>
<dbReference type="Pfam" id="PF08441">
    <property type="entry name" value="Integrin_A_Ig_1"/>
    <property type="match status" value="1"/>
</dbReference>
<evidence type="ECO:0000256" key="5">
    <source>
        <dbReference type="ARBA" id="ARBA00022729"/>
    </source>
</evidence>
<dbReference type="GO" id="GO:0009897">
    <property type="term" value="C:external side of plasma membrane"/>
    <property type="evidence" value="ECO:0007669"/>
    <property type="project" value="TreeGrafter"/>
</dbReference>
<feature type="repeat" description="FG-GAP" evidence="15">
    <location>
        <begin position="30"/>
        <end position="88"/>
    </location>
</feature>
<evidence type="ECO:0000256" key="1">
    <source>
        <dbReference type="ARBA" id="ARBA00004479"/>
    </source>
</evidence>
<dbReference type="GO" id="GO:0007229">
    <property type="term" value="P:integrin-mediated signaling pathway"/>
    <property type="evidence" value="ECO:0007669"/>
    <property type="project" value="UniProtKB-KW"/>
</dbReference>
<keyword evidence="6" id="KW-0677">Repeat</keyword>
<dbReference type="InterPro" id="IPR000413">
    <property type="entry name" value="Integrin_alpha"/>
</dbReference>
<evidence type="ECO:0000313" key="18">
    <source>
        <dbReference type="EMBL" id="CAL1614875.1"/>
    </source>
</evidence>
<dbReference type="InterPro" id="IPR018184">
    <property type="entry name" value="Integrin_alpha_C_CS"/>
</dbReference>
<dbReference type="InterPro" id="IPR048285">
    <property type="entry name" value="Integrin_alpha_Ig-like_2"/>
</dbReference>
<evidence type="ECO:0000256" key="6">
    <source>
        <dbReference type="ARBA" id="ARBA00022737"/>
    </source>
</evidence>
<dbReference type="GO" id="GO:0008305">
    <property type="term" value="C:integrin complex"/>
    <property type="evidence" value="ECO:0007669"/>
    <property type="project" value="InterPro"/>
</dbReference>
<evidence type="ECO:0000256" key="9">
    <source>
        <dbReference type="ARBA" id="ARBA00022989"/>
    </source>
</evidence>
<keyword evidence="8 16" id="KW-0130">Cell adhesion</keyword>
<evidence type="ECO:0000256" key="14">
    <source>
        <dbReference type="ARBA" id="ARBA00023180"/>
    </source>
</evidence>
<dbReference type="Pfam" id="PF00092">
    <property type="entry name" value="VWA"/>
    <property type="match status" value="1"/>
</dbReference>
<evidence type="ECO:0000256" key="2">
    <source>
        <dbReference type="ARBA" id="ARBA00008054"/>
    </source>
</evidence>
<keyword evidence="3 16" id="KW-0812">Transmembrane</keyword>
<evidence type="ECO:0000256" key="10">
    <source>
        <dbReference type="ARBA" id="ARBA00023037"/>
    </source>
</evidence>
<dbReference type="PANTHER" id="PTHR23220">
    <property type="entry name" value="INTEGRIN ALPHA"/>
    <property type="match status" value="1"/>
</dbReference>
<dbReference type="InterPro" id="IPR028994">
    <property type="entry name" value="Integrin_alpha_N"/>
</dbReference>
<organism evidence="18 19">
    <name type="scientific">Knipowitschia caucasica</name>
    <name type="common">Caucasian dwarf goby</name>
    <name type="synonym">Pomatoschistus caucasicus</name>
    <dbReference type="NCBI Taxonomy" id="637954"/>
    <lineage>
        <taxon>Eukaryota</taxon>
        <taxon>Metazoa</taxon>
        <taxon>Chordata</taxon>
        <taxon>Craniata</taxon>
        <taxon>Vertebrata</taxon>
        <taxon>Euteleostomi</taxon>
        <taxon>Actinopterygii</taxon>
        <taxon>Neopterygii</taxon>
        <taxon>Teleostei</taxon>
        <taxon>Neoteleostei</taxon>
        <taxon>Acanthomorphata</taxon>
        <taxon>Gobiaria</taxon>
        <taxon>Gobiiformes</taxon>
        <taxon>Gobioidei</taxon>
        <taxon>Gobiidae</taxon>
        <taxon>Gobiinae</taxon>
        <taxon>Knipowitschia</taxon>
    </lineage>
</organism>
<evidence type="ECO:0000256" key="4">
    <source>
        <dbReference type="ARBA" id="ARBA00022723"/>
    </source>
</evidence>
<dbReference type="PROSITE" id="PS00242">
    <property type="entry name" value="INTEGRIN_ALPHA"/>
    <property type="match status" value="1"/>
</dbReference>
<dbReference type="Gene3D" id="2.60.40.1510">
    <property type="entry name" value="ntegrin, alpha v. Chain A, domain 3"/>
    <property type="match status" value="1"/>
</dbReference>
<dbReference type="Pfam" id="PF20805">
    <property type="entry name" value="Integrin_A_Ig_2"/>
    <property type="match status" value="1"/>
</dbReference>
<dbReference type="PRINTS" id="PR00453">
    <property type="entry name" value="VWFADOMAIN"/>
</dbReference>
<dbReference type="PROSITE" id="PS51470">
    <property type="entry name" value="FG_GAP"/>
    <property type="match status" value="5"/>
</dbReference>
<dbReference type="GO" id="GO:0098609">
    <property type="term" value="P:cell-cell adhesion"/>
    <property type="evidence" value="ECO:0007669"/>
    <property type="project" value="TreeGrafter"/>
</dbReference>
<dbReference type="SMART" id="SM00327">
    <property type="entry name" value="VWA"/>
    <property type="match status" value="1"/>
</dbReference>
<keyword evidence="10 16" id="KW-0401">Integrin</keyword>
<dbReference type="Gene3D" id="3.40.50.410">
    <property type="entry name" value="von Willebrand factor, type A domain"/>
    <property type="match status" value="1"/>
</dbReference>
<dbReference type="PROSITE" id="PS50234">
    <property type="entry name" value="VWFA"/>
    <property type="match status" value="1"/>
</dbReference>
<keyword evidence="9 16" id="KW-1133">Transmembrane helix</keyword>
<evidence type="ECO:0000256" key="7">
    <source>
        <dbReference type="ARBA" id="ARBA00022837"/>
    </source>
</evidence>
<feature type="signal peptide" evidence="16">
    <location>
        <begin position="1"/>
        <end position="25"/>
    </location>
</feature>
<feature type="repeat" description="FG-GAP" evidence="15">
    <location>
        <begin position="420"/>
        <end position="472"/>
    </location>
</feature>
<feature type="domain" description="VWFA" evidence="17">
    <location>
        <begin position="170"/>
        <end position="354"/>
    </location>
</feature>
<dbReference type="Pfam" id="PF20806">
    <property type="entry name" value="Integrin_A_Ig_3"/>
    <property type="match status" value="1"/>
</dbReference>
<dbReference type="GO" id="GO:0005178">
    <property type="term" value="F:integrin binding"/>
    <property type="evidence" value="ECO:0007669"/>
    <property type="project" value="TreeGrafter"/>
</dbReference>
<dbReference type="FunFam" id="3.40.50.410:FF:000012">
    <property type="entry name" value="Integrin, alpha 10"/>
    <property type="match status" value="1"/>
</dbReference>
<name>A0AAV2MNG7_KNICA</name>
<dbReference type="Gene3D" id="2.60.40.1530">
    <property type="entry name" value="ntegrin, alpha v. Chain A, domain 4"/>
    <property type="match status" value="1"/>
</dbReference>
<dbReference type="Pfam" id="PF01839">
    <property type="entry name" value="FG-GAP"/>
    <property type="match status" value="2"/>
</dbReference>
<evidence type="ECO:0000256" key="8">
    <source>
        <dbReference type="ARBA" id="ARBA00022889"/>
    </source>
</evidence>
<keyword evidence="11 16" id="KW-0472">Membrane</keyword>
<keyword evidence="19" id="KW-1185">Reference proteome</keyword>
<evidence type="ECO:0000256" key="13">
    <source>
        <dbReference type="ARBA" id="ARBA00023170"/>
    </source>
</evidence>
<evidence type="ECO:0000259" key="17">
    <source>
        <dbReference type="PROSITE" id="PS50234"/>
    </source>
</evidence>
<dbReference type="InterPro" id="IPR032695">
    <property type="entry name" value="Integrin_dom_sf"/>
</dbReference>
<dbReference type="GO" id="GO:0046872">
    <property type="term" value="F:metal ion binding"/>
    <property type="evidence" value="ECO:0007669"/>
    <property type="project" value="UniProtKB-KW"/>
</dbReference>
<keyword evidence="14" id="KW-0325">Glycoprotein</keyword>
<gene>
    <name evidence="18" type="ORF">KC01_LOCUS40903</name>
</gene>
<dbReference type="PRINTS" id="PR01185">
    <property type="entry name" value="INTEGRINA"/>
</dbReference>
<dbReference type="InterPro" id="IPR002035">
    <property type="entry name" value="VWF_A"/>
</dbReference>
<accession>A0AAV2MNG7</accession>
<evidence type="ECO:0000313" key="19">
    <source>
        <dbReference type="Proteomes" id="UP001497482"/>
    </source>
</evidence>
<feature type="transmembrane region" description="Helical" evidence="16">
    <location>
        <begin position="1139"/>
        <end position="1161"/>
    </location>
</feature>
<dbReference type="Proteomes" id="UP001497482">
    <property type="component" value="Chromosome 9"/>
</dbReference>
<evidence type="ECO:0000256" key="3">
    <source>
        <dbReference type="ARBA" id="ARBA00022692"/>
    </source>
</evidence>
<dbReference type="AlphaFoldDB" id="A0AAV2MNG7"/>
<dbReference type="GO" id="GO:0033627">
    <property type="term" value="P:cell adhesion mediated by integrin"/>
    <property type="evidence" value="ECO:0007669"/>
    <property type="project" value="TreeGrafter"/>
</dbReference>
<dbReference type="PANTHER" id="PTHR23220:SF23">
    <property type="entry name" value="INTEGRIN ALPHA-2"/>
    <property type="match status" value="1"/>
</dbReference>
<keyword evidence="5 16" id="KW-0732">Signal</keyword>
<dbReference type="InterPro" id="IPR013649">
    <property type="entry name" value="Integrin_alpha_Ig-like_1"/>
</dbReference>
<dbReference type="InterPro" id="IPR013519">
    <property type="entry name" value="Int_alpha_beta-p"/>
</dbReference>
<dbReference type="InterPro" id="IPR048286">
    <property type="entry name" value="Integrin_alpha_Ig-like_3"/>
</dbReference>